<evidence type="ECO:0000313" key="2">
    <source>
        <dbReference type="EMBL" id="PTW63337.1"/>
    </source>
</evidence>
<keyword evidence="3" id="KW-1185">Reference proteome</keyword>
<accession>A0A2T5VHU6</accession>
<dbReference type="AlphaFoldDB" id="A0A2T5VHU6"/>
<comment type="caution">
    <text evidence="2">The sequence shown here is derived from an EMBL/GenBank/DDBJ whole genome shotgun (WGS) entry which is preliminary data.</text>
</comment>
<reference evidence="2 3" key="1">
    <citation type="submission" date="2018-04" db="EMBL/GenBank/DDBJ databases">
        <title>Genomic Encyclopedia of Archaeal and Bacterial Type Strains, Phase II (KMG-II): from individual species to whole genera.</title>
        <authorList>
            <person name="Goeker M."/>
        </authorList>
    </citation>
    <scope>NUCLEOTIDE SEQUENCE [LARGE SCALE GENOMIC DNA]</scope>
    <source>
        <strain evidence="2 3">DSM 23382</strain>
    </source>
</reference>
<name>A0A2T5VHU6_9HYPH</name>
<organism evidence="2 3">
    <name type="scientific">Breoghania corrubedonensis</name>
    <dbReference type="NCBI Taxonomy" id="665038"/>
    <lineage>
        <taxon>Bacteria</taxon>
        <taxon>Pseudomonadati</taxon>
        <taxon>Pseudomonadota</taxon>
        <taxon>Alphaproteobacteria</taxon>
        <taxon>Hyphomicrobiales</taxon>
        <taxon>Stappiaceae</taxon>
        <taxon>Breoghania</taxon>
    </lineage>
</organism>
<dbReference type="Gene3D" id="3.60.10.10">
    <property type="entry name" value="Endonuclease/exonuclease/phosphatase"/>
    <property type="match status" value="1"/>
</dbReference>
<dbReference type="InterPro" id="IPR005135">
    <property type="entry name" value="Endo/exonuclease/phosphatase"/>
</dbReference>
<sequence length="325" mass="35970">MRIATFNLESFGEDPFDADALMPRIARLRPVLDRLDADILCLQEVNAQHRKGKDRREFDALATLLHDTRYEAFHRTTSGGDDPAERHNLAVLSRFPIIACRDILNDYVDAPRWMRRHAEPPDKAAPAVTFDRPILSVTVSLPEGRPLHLFCVHLRAPLAAPVPGQKLSANVWKSVPGWAEGYFAAAMKRTGQALELREAVDGVFDTEPDALVAAMGDFNAVDVEPALRIILADPDDTGNPELAGRRLFPVEAAIAEDRRFTVSHHGHHHMLDHILVSTALSARLKSVQILNRDLADEVDDSKTQAALGSFHAPLVADFAEQTGQR</sequence>
<feature type="domain" description="Endonuclease/exonuclease/phosphatase" evidence="1">
    <location>
        <begin position="4"/>
        <end position="289"/>
    </location>
</feature>
<keyword evidence="2" id="KW-0378">Hydrolase</keyword>
<keyword evidence="2" id="KW-0255">Endonuclease</keyword>
<proteinExistence type="predicted"/>
<evidence type="ECO:0000259" key="1">
    <source>
        <dbReference type="Pfam" id="PF03372"/>
    </source>
</evidence>
<keyword evidence="2" id="KW-0269">Exonuclease</keyword>
<dbReference type="PANTHER" id="PTHR42834">
    <property type="entry name" value="ENDONUCLEASE/EXONUCLEASE/PHOSPHATASE FAMILY PROTEIN (AFU_ORTHOLOGUE AFUA_3G09210)"/>
    <property type="match status" value="1"/>
</dbReference>
<gene>
    <name evidence="2" type="ORF">C8N35_1011388</name>
</gene>
<evidence type="ECO:0000313" key="3">
    <source>
        <dbReference type="Proteomes" id="UP000244081"/>
    </source>
</evidence>
<dbReference type="Proteomes" id="UP000244081">
    <property type="component" value="Unassembled WGS sequence"/>
</dbReference>
<dbReference type="SUPFAM" id="SSF56219">
    <property type="entry name" value="DNase I-like"/>
    <property type="match status" value="1"/>
</dbReference>
<protein>
    <submittedName>
        <fullName evidence="2">Endonuclease/exonuclease/phosphatase family metal-dependent hydrolase</fullName>
    </submittedName>
</protein>
<dbReference type="GO" id="GO:0004519">
    <property type="term" value="F:endonuclease activity"/>
    <property type="evidence" value="ECO:0007669"/>
    <property type="project" value="UniProtKB-KW"/>
</dbReference>
<dbReference type="OrthoDB" id="7297112at2"/>
<dbReference type="PANTHER" id="PTHR42834:SF1">
    <property type="entry name" value="ENDONUCLEASE_EXONUCLEASE_PHOSPHATASE FAMILY PROTEIN (AFU_ORTHOLOGUE AFUA_3G09210)"/>
    <property type="match status" value="1"/>
</dbReference>
<dbReference type="InterPro" id="IPR036691">
    <property type="entry name" value="Endo/exonu/phosph_ase_sf"/>
</dbReference>
<dbReference type="Pfam" id="PF03372">
    <property type="entry name" value="Exo_endo_phos"/>
    <property type="match status" value="1"/>
</dbReference>
<dbReference type="GO" id="GO:0004527">
    <property type="term" value="F:exonuclease activity"/>
    <property type="evidence" value="ECO:0007669"/>
    <property type="project" value="UniProtKB-KW"/>
</dbReference>
<dbReference type="EMBL" id="QAYG01000001">
    <property type="protein sequence ID" value="PTW63337.1"/>
    <property type="molecule type" value="Genomic_DNA"/>
</dbReference>
<dbReference type="RefSeq" id="WP_107988782.1">
    <property type="nucleotide sequence ID" value="NZ_QAYG01000001.1"/>
</dbReference>
<keyword evidence="2" id="KW-0540">Nuclease</keyword>